<evidence type="ECO:0000256" key="1">
    <source>
        <dbReference type="SAM" id="SignalP"/>
    </source>
</evidence>
<name>A0A1L9REE2_ASPWE</name>
<dbReference type="RefSeq" id="XP_040686951.1">
    <property type="nucleotide sequence ID" value="XM_040833394.1"/>
</dbReference>
<protein>
    <recommendedName>
        <fullName evidence="4">Dipeptidylpeptidase IV N-terminal domain-containing protein</fullName>
    </recommendedName>
</protein>
<evidence type="ECO:0008006" key="4">
    <source>
        <dbReference type="Google" id="ProtNLM"/>
    </source>
</evidence>
<evidence type="ECO:0000313" key="2">
    <source>
        <dbReference type="EMBL" id="OJJ33274.1"/>
    </source>
</evidence>
<dbReference type="OrthoDB" id="9983241at2759"/>
<dbReference type="Proteomes" id="UP000184383">
    <property type="component" value="Unassembled WGS sequence"/>
</dbReference>
<feature type="chain" id="PRO_5009887456" description="Dipeptidylpeptidase IV N-terminal domain-containing protein" evidence="1">
    <location>
        <begin position="18"/>
        <end position="372"/>
    </location>
</feature>
<keyword evidence="3" id="KW-1185">Reference proteome</keyword>
<feature type="signal peptide" evidence="1">
    <location>
        <begin position="1"/>
        <end position="17"/>
    </location>
</feature>
<gene>
    <name evidence="2" type="ORF">ASPWEDRAFT_30370</name>
</gene>
<evidence type="ECO:0000313" key="3">
    <source>
        <dbReference type="Proteomes" id="UP000184383"/>
    </source>
</evidence>
<dbReference type="EMBL" id="KV878214">
    <property type="protein sequence ID" value="OJJ33274.1"/>
    <property type="molecule type" value="Genomic_DNA"/>
</dbReference>
<accession>A0A1L9REE2</accession>
<organism evidence="2 3">
    <name type="scientific">Aspergillus wentii DTO 134E9</name>
    <dbReference type="NCBI Taxonomy" id="1073089"/>
    <lineage>
        <taxon>Eukaryota</taxon>
        <taxon>Fungi</taxon>
        <taxon>Dikarya</taxon>
        <taxon>Ascomycota</taxon>
        <taxon>Pezizomycotina</taxon>
        <taxon>Eurotiomycetes</taxon>
        <taxon>Eurotiomycetidae</taxon>
        <taxon>Eurotiales</taxon>
        <taxon>Aspergillaceae</taxon>
        <taxon>Aspergillus</taxon>
        <taxon>Aspergillus subgen. Cremei</taxon>
    </lineage>
</organism>
<proteinExistence type="predicted"/>
<dbReference type="AlphaFoldDB" id="A0A1L9REE2"/>
<dbReference type="STRING" id="1073089.A0A1L9REE2"/>
<sequence length="372" mass="41880">MRSSLLSLLSLLPLALGADPRSCTGKTKLSPSDFTLQESTDNQYLPSLDKIFENKNTTITHVLATPNRSLKKGKPSVGNGDPAEAWAWNSGDDSTPKWTPQGISSSADALGKGEWNGREVWMVSWHNEKDTNVRISFVDRETHEYRHVLLVEPTAKDDFEAVAVHAGGITWYGDQLFVVDTKHGLRVFDLGRIWKVGKGEKIGKDGDGYSAGGYRYVVPQIRSYKWTPGSDSPFRFSWVSLDRSDSPDTLLIGEFVRKDSDPIRLVKWPLNADTRKLQTNDKGIASANFAHCVDFLRVQGGFSTDNTFYLSRSNGKAPKTGDLFKWKPGEKSELKEGWFMAGNEDLSYNPVKKEWYTITEYQDDRFILTYKM</sequence>
<keyword evidence="1" id="KW-0732">Signal</keyword>
<dbReference type="GeneID" id="63749242"/>
<dbReference type="VEuPathDB" id="FungiDB:ASPWEDRAFT_30370"/>
<reference evidence="3" key="1">
    <citation type="journal article" date="2017" name="Genome Biol.">
        <title>Comparative genomics reveals high biological diversity and specific adaptations in the industrially and medically important fungal genus Aspergillus.</title>
        <authorList>
            <person name="de Vries R.P."/>
            <person name="Riley R."/>
            <person name="Wiebenga A."/>
            <person name="Aguilar-Osorio G."/>
            <person name="Amillis S."/>
            <person name="Uchima C.A."/>
            <person name="Anderluh G."/>
            <person name="Asadollahi M."/>
            <person name="Askin M."/>
            <person name="Barry K."/>
            <person name="Battaglia E."/>
            <person name="Bayram O."/>
            <person name="Benocci T."/>
            <person name="Braus-Stromeyer S.A."/>
            <person name="Caldana C."/>
            <person name="Canovas D."/>
            <person name="Cerqueira G.C."/>
            <person name="Chen F."/>
            <person name="Chen W."/>
            <person name="Choi C."/>
            <person name="Clum A."/>
            <person name="Dos Santos R.A."/>
            <person name="Damasio A.R."/>
            <person name="Diallinas G."/>
            <person name="Emri T."/>
            <person name="Fekete E."/>
            <person name="Flipphi M."/>
            <person name="Freyberg S."/>
            <person name="Gallo A."/>
            <person name="Gournas C."/>
            <person name="Habgood R."/>
            <person name="Hainaut M."/>
            <person name="Harispe M.L."/>
            <person name="Henrissat B."/>
            <person name="Hilden K.S."/>
            <person name="Hope R."/>
            <person name="Hossain A."/>
            <person name="Karabika E."/>
            <person name="Karaffa L."/>
            <person name="Karanyi Z."/>
            <person name="Krasevec N."/>
            <person name="Kuo A."/>
            <person name="Kusch H."/>
            <person name="LaButti K."/>
            <person name="Lagendijk E.L."/>
            <person name="Lapidus A."/>
            <person name="Levasseur A."/>
            <person name="Lindquist E."/>
            <person name="Lipzen A."/>
            <person name="Logrieco A.F."/>
            <person name="MacCabe A."/>
            <person name="Maekelae M.R."/>
            <person name="Malavazi I."/>
            <person name="Melin P."/>
            <person name="Meyer V."/>
            <person name="Mielnichuk N."/>
            <person name="Miskei M."/>
            <person name="Molnar A.P."/>
            <person name="Mule G."/>
            <person name="Ngan C.Y."/>
            <person name="Orejas M."/>
            <person name="Orosz E."/>
            <person name="Ouedraogo J.P."/>
            <person name="Overkamp K.M."/>
            <person name="Park H.-S."/>
            <person name="Perrone G."/>
            <person name="Piumi F."/>
            <person name="Punt P.J."/>
            <person name="Ram A.F."/>
            <person name="Ramon A."/>
            <person name="Rauscher S."/>
            <person name="Record E."/>
            <person name="Riano-Pachon D.M."/>
            <person name="Robert V."/>
            <person name="Roehrig J."/>
            <person name="Ruller R."/>
            <person name="Salamov A."/>
            <person name="Salih N.S."/>
            <person name="Samson R.A."/>
            <person name="Sandor E."/>
            <person name="Sanguinetti M."/>
            <person name="Schuetze T."/>
            <person name="Sepcic K."/>
            <person name="Shelest E."/>
            <person name="Sherlock G."/>
            <person name="Sophianopoulou V."/>
            <person name="Squina F.M."/>
            <person name="Sun H."/>
            <person name="Susca A."/>
            <person name="Todd R.B."/>
            <person name="Tsang A."/>
            <person name="Unkles S.E."/>
            <person name="van de Wiele N."/>
            <person name="van Rossen-Uffink D."/>
            <person name="Oliveira J.V."/>
            <person name="Vesth T.C."/>
            <person name="Visser J."/>
            <person name="Yu J.-H."/>
            <person name="Zhou M."/>
            <person name="Andersen M.R."/>
            <person name="Archer D.B."/>
            <person name="Baker S.E."/>
            <person name="Benoit I."/>
            <person name="Brakhage A.A."/>
            <person name="Braus G.H."/>
            <person name="Fischer R."/>
            <person name="Frisvad J.C."/>
            <person name="Goldman G.H."/>
            <person name="Houbraken J."/>
            <person name="Oakley B."/>
            <person name="Pocsi I."/>
            <person name="Scazzocchio C."/>
            <person name="Seiboth B."/>
            <person name="vanKuyk P.A."/>
            <person name="Wortman J."/>
            <person name="Dyer P.S."/>
            <person name="Grigoriev I.V."/>
        </authorList>
    </citation>
    <scope>NUCLEOTIDE SEQUENCE [LARGE SCALE GENOMIC DNA]</scope>
    <source>
        <strain evidence="3">DTO 134E9</strain>
    </source>
</reference>